<dbReference type="Pfam" id="PF01569">
    <property type="entry name" value="PAP2"/>
    <property type="match status" value="1"/>
</dbReference>
<evidence type="ECO:0000259" key="2">
    <source>
        <dbReference type="SMART" id="SM00014"/>
    </source>
</evidence>
<dbReference type="STRING" id="29332.AWH48_15045"/>
<feature type="transmembrane region" description="Helical" evidence="1">
    <location>
        <begin position="162"/>
        <end position="183"/>
    </location>
</feature>
<feature type="transmembrane region" description="Helical" evidence="1">
    <location>
        <begin position="40"/>
        <end position="63"/>
    </location>
</feature>
<feature type="domain" description="Phosphatidic acid phosphatase type 2/haloperoxidase" evidence="2">
    <location>
        <begin position="71"/>
        <end position="180"/>
    </location>
</feature>
<dbReference type="Proteomes" id="UP000076935">
    <property type="component" value="Unassembled WGS sequence"/>
</dbReference>
<dbReference type="Gene3D" id="1.20.144.10">
    <property type="entry name" value="Phosphatidic acid phosphatase type 2/haloperoxidase"/>
    <property type="match status" value="2"/>
</dbReference>
<dbReference type="PANTHER" id="PTHR14969:SF13">
    <property type="entry name" value="AT30094P"/>
    <property type="match status" value="1"/>
</dbReference>
<gene>
    <name evidence="3" type="ORF">AWH49_00325</name>
</gene>
<accession>A0A177LCR1</accession>
<dbReference type="AlphaFoldDB" id="A0A177LCR1"/>
<feature type="transmembrane region" description="Helical" evidence="1">
    <location>
        <begin position="70"/>
        <end position="90"/>
    </location>
</feature>
<proteinExistence type="predicted"/>
<feature type="transmembrane region" description="Helical" evidence="1">
    <location>
        <begin position="110"/>
        <end position="131"/>
    </location>
</feature>
<sequence length="192" mass="20850">MIWGGVVCLILFVIILTGWESEWAGILDDQIFQILGENSFLPIFSFLGSEMILGGGAILLICFLAWKRNIIGAIAILIGVGGGNILNKALKEWVARERPAFPHGEDGFSFASGHAMVGIIFYLLLAYFLSIYTNKKRIAYSAALLLAFLSGISRVAEKAHYATDAAAGWLLGAAIFFLLASILNRRLPKKAA</sequence>
<dbReference type="RefSeq" id="WP_063964295.1">
    <property type="nucleotide sequence ID" value="NZ_JBCNAN010000012.1"/>
</dbReference>
<name>A0A177LCR1_9BACI</name>
<evidence type="ECO:0000313" key="3">
    <source>
        <dbReference type="EMBL" id="OAH63334.1"/>
    </source>
</evidence>
<comment type="caution">
    <text evidence="3">The sequence shown here is derived from an EMBL/GenBank/DDBJ whole genome shotgun (WGS) entry which is preliminary data.</text>
</comment>
<dbReference type="PANTHER" id="PTHR14969">
    <property type="entry name" value="SPHINGOSINE-1-PHOSPHATE PHOSPHOHYDROLASE"/>
    <property type="match status" value="1"/>
</dbReference>
<evidence type="ECO:0000313" key="4">
    <source>
        <dbReference type="Proteomes" id="UP000076935"/>
    </source>
</evidence>
<organism evidence="3 4">
    <name type="scientific">Domibacillus aminovorans</name>
    <dbReference type="NCBI Taxonomy" id="29332"/>
    <lineage>
        <taxon>Bacteria</taxon>
        <taxon>Bacillati</taxon>
        <taxon>Bacillota</taxon>
        <taxon>Bacilli</taxon>
        <taxon>Bacillales</taxon>
        <taxon>Bacillaceae</taxon>
        <taxon>Domibacillus</taxon>
    </lineage>
</organism>
<dbReference type="SUPFAM" id="SSF48317">
    <property type="entry name" value="Acid phosphatase/Vanadium-dependent haloperoxidase"/>
    <property type="match status" value="1"/>
</dbReference>
<feature type="transmembrane region" description="Helical" evidence="1">
    <location>
        <begin position="138"/>
        <end position="156"/>
    </location>
</feature>
<protein>
    <recommendedName>
        <fullName evidence="2">Phosphatidic acid phosphatase type 2/haloperoxidase domain-containing protein</fullName>
    </recommendedName>
</protein>
<keyword evidence="1" id="KW-0472">Membrane</keyword>
<dbReference type="SMART" id="SM00014">
    <property type="entry name" value="acidPPc"/>
    <property type="match status" value="1"/>
</dbReference>
<keyword evidence="1" id="KW-1133">Transmembrane helix</keyword>
<dbReference type="EMBL" id="LQWY01000001">
    <property type="protein sequence ID" value="OAH63334.1"/>
    <property type="molecule type" value="Genomic_DNA"/>
</dbReference>
<dbReference type="InterPro" id="IPR036938">
    <property type="entry name" value="PAP2/HPO_sf"/>
</dbReference>
<reference evidence="3 4" key="1">
    <citation type="submission" date="2016-01" db="EMBL/GenBank/DDBJ databases">
        <title>Investigation of taxonomic status of Bacillus aminovorans.</title>
        <authorList>
            <person name="Verma A."/>
            <person name="Pal Y."/>
            <person name="Krishnamurthi S."/>
        </authorList>
    </citation>
    <scope>NUCLEOTIDE SEQUENCE [LARGE SCALE GENOMIC DNA]</scope>
    <source>
        <strain evidence="3 4">DSM 1314</strain>
    </source>
</reference>
<evidence type="ECO:0000256" key="1">
    <source>
        <dbReference type="SAM" id="Phobius"/>
    </source>
</evidence>
<keyword evidence="1" id="KW-0812">Transmembrane</keyword>
<keyword evidence="4" id="KW-1185">Reference proteome</keyword>
<dbReference type="InterPro" id="IPR000326">
    <property type="entry name" value="PAP2/HPO"/>
</dbReference>